<dbReference type="RefSeq" id="WP_229800867.1">
    <property type="nucleotide sequence ID" value="NZ_BMXN01000025.1"/>
</dbReference>
<feature type="transmembrane region" description="Helical" evidence="8">
    <location>
        <begin position="255"/>
        <end position="282"/>
    </location>
</feature>
<organism evidence="9 10">
    <name type="scientific">Vreelandella hamiltonii</name>
    <dbReference type="NCBI Taxonomy" id="502829"/>
    <lineage>
        <taxon>Bacteria</taxon>
        <taxon>Pseudomonadati</taxon>
        <taxon>Pseudomonadota</taxon>
        <taxon>Gammaproteobacteria</taxon>
        <taxon>Oceanospirillales</taxon>
        <taxon>Halomonadaceae</taxon>
        <taxon>Vreelandella</taxon>
    </lineage>
</organism>
<dbReference type="InterPro" id="IPR037294">
    <property type="entry name" value="ABC_BtuC-like"/>
</dbReference>
<dbReference type="CDD" id="cd06550">
    <property type="entry name" value="TM_ABC_iron-siderophores_like"/>
    <property type="match status" value="1"/>
</dbReference>
<feature type="transmembrane region" description="Helical" evidence="8">
    <location>
        <begin position="129"/>
        <end position="151"/>
    </location>
</feature>
<dbReference type="SUPFAM" id="SSF81345">
    <property type="entry name" value="ABC transporter involved in vitamin B12 uptake, BtuC"/>
    <property type="match status" value="1"/>
</dbReference>
<feature type="transmembrane region" description="Helical" evidence="8">
    <location>
        <begin position="102"/>
        <end position="123"/>
    </location>
</feature>
<dbReference type="PANTHER" id="PTHR30472:SF25">
    <property type="entry name" value="ABC TRANSPORTER PERMEASE PROTEIN MJ0876-RELATED"/>
    <property type="match status" value="1"/>
</dbReference>
<accession>A0A8H9LU58</accession>
<comment type="similarity">
    <text evidence="2">Belongs to the binding-protein-dependent transport system permease family. FecCD subfamily.</text>
</comment>
<dbReference type="Pfam" id="PF01032">
    <property type="entry name" value="FecCD"/>
    <property type="match status" value="1"/>
</dbReference>
<gene>
    <name evidence="9" type="ORF">GCM10007157_31170</name>
</gene>
<evidence type="ECO:0000256" key="2">
    <source>
        <dbReference type="ARBA" id="ARBA00007935"/>
    </source>
</evidence>
<protein>
    <submittedName>
        <fullName evidence="9">Iron ABC transporter</fullName>
    </submittedName>
</protein>
<dbReference type="GO" id="GO:0022857">
    <property type="term" value="F:transmembrane transporter activity"/>
    <property type="evidence" value="ECO:0007669"/>
    <property type="project" value="InterPro"/>
</dbReference>
<evidence type="ECO:0000313" key="9">
    <source>
        <dbReference type="EMBL" id="GGW37687.1"/>
    </source>
</evidence>
<feature type="transmembrane region" description="Helical" evidence="8">
    <location>
        <begin position="70"/>
        <end position="90"/>
    </location>
</feature>
<dbReference type="AlphaFoldDB" id="A0A8H9LU58"/>
<evidence type="ECO:0000256" key="5">
    <source>
        <dbReference type="ARBA" id="ARBA00022692"/>
    </source>
</evidence>
<feature type="transmembrane region" description="Helical" evidence="8">
    <location>
        <begin position="163"/>
        <end position="185"/>
    </location>
</feature>
<evidence type="ECO:0000256" key="8">
    <source>
        <dbReference type="SAM" id="Phobius"/>
    </source>
</evidence>
<evidence type="ECO:0000256" key="6">
    <source>
        <dbReference type="ARBA" id="ARBA00022989"/>
    </source>
</evidence>
<proteinExistence type="inferred from homology"/>
<dbReference type="InterPro" id="IPR000522">
    <property type="entry name" value="ABC_transptr_permease_BtuC"/>
</dbReference>
<keyword evidence="6 8" id="KW-1133">Transmembrane helix</keyword>
<dbReference type="Gene3D" id="1.10.3470.10">
    <property type="entry name" value="ABC transporter involved in vitamin B12 uptake, BtuC"/>
    <property type="match status" value="1"/>
</dbReference>
<evidence type="ECO:0000256" key="4">
    <source>
        <dbReference type="ARBA" id="ARBA00022475"/>
    </source>
</evidence>
<dbReference type="GO" id="GO:0005886">
    <property type="term" value="C:plasma membrane"/>
    <property type="evidence" value="ECO:0007669"/>
    <property type="project" value="UniProtKB-SubCell"/>
</dbReference>
<keyword evidence="3" id="KW-0813">Transport</keyword>
<comment type="subcellular location">
    <subcellularLocation>
        <location evidence="1">Cell membrane</location>
        <topology evidence="1">Multi-pass membrane protein</topology>
    </subcellularLocation>
</comment>
<feature type="transmembrane region" description="Helical" evidence="8">
    <location>
        <begin position="325"/>
        <end position="342"/>
    </location>
</feature>
<keyword evidence="10" id="KW-1185">Reference proteome</keyword>
<dbReference type="PANTHER" id="PTHR30472">
    <property type="entry name" value="FERRIC ENTEROBACTIN TRANSPORT SYSTEM PERMEASE PROTEIN"/>
    <property type="match status" value="1"/>
</dbReference>
<comment type="caution">
    <text evidence="9">The sequence shown here is derived from an EMBL/GenBank/DDBJ whole genome shotgun (WGS) entry which is preliminary data.</text>
</comment>
<evidence type="ECO:0000256" key="7">
    <source>
        <dbReference type="ARBA" id="ARBA00023136"/>
    </source>
</evidence>
<evidence type="ECO:0000256" key="1">
    <source>
        <dbReference type="ARBA" id="ARBA00004651"/>
    </source>
</evidence>
<keyword evidence="5 8" id="KW-0812">Transmembrane</keyword>
<reference evidence="10" key="1">
    <citation type="journal article" date="2019" name="Int. J. Syst. Evol. Microbiol.">
        <title>The Global Catalogue of Microorganisms (GCM) 10K type strain sequencing project: providing services to taxonomists for standard genome sequencing and annotation.</title>
        <authorList>
            <consortium name="The Broad Institute Genomics Platform"/>
            <consortium name="The Broad Institute Genome Sequencing Center for Infectious Disease"/>
            <person name="Wu L."/>
            <person name="Ma J."/>
        </authorList>
    </citation>
    <scope>NUCLEOTIDE SEQUENCE [LARGE SCALE GENOMIC DNA]</scope>
    <source>
        <strain evidence="10">KCTC 22154</strain>
    </source>
</reference>
<dbReference type="EMBL" id="BMXN01000025">
    <property type="protein sequence ID" value="GGW37687.1"/>
    <property type="molecule type" value="Genomic_DNA"/>
</dbReference>
<keyword evidence="7 8" id="KW-0472">Membrane</keyword>
<sequence>MNPRQPAYISVRLGRPTMTRSTRVLSGLALALVATLAISASTGVLGISPWAALSGTADPLSLQVWWQLRLPRLLLGMAVGAMLAGSGAAMQGLFRNPLADPTLLGLASGAGLFVALWIVLVQGSAASSLYGQFVAGFLGALCVCLLIFGIANRQGGGSAAVMSLLLAGLAINTLAGAGGGVLAFLASDEQLRQLSLWGMGTLTNALWRTTAVALGVVAFALWLLLRSATQLDLLQLGEATAHAAGLEIAHLKRRVVIATSIGVGLCVALTGVIGFLGLLVPHCLRLWLGPGHRLLLPASMLGGAILLVAADALARTLGAPAEMPVGLLTSLLGGPYFLYLLMRRNRPC</sequence>
<feature type="transmembrane region" description="Helical" evidence="8">
    <location>
        <begin position="205"/>
        <end position="225"/>
    </location>
</feature>
<dbReference type="Proteomes" id="UP000623776">
    <property type="component" value="Unassembled WGS sequence"/>
</dbReference>
<evidence type="ECO:0000256" key="3">
    <source>
        <dbReference type="ARBA" id="ARBA00022448"/>
    </source>
</evidence>
<dbReference type="GO" id="GO:0033214">
    <property type="term" value="P:siderophore-iron import into cell"/>
    <property type="evidence" value="ECO:0007669"/>
    <property type="project" value="TreeGrafter"/>
</dbReference>
<name>A0A8H9LU58_9GAMM</name>
<dbReference type="FunFam" id="1.10.3470.10:FF:000001">
    <property type="entry name" value="Vitamin B12 ABC transporter permease BtuC"/>
    <property type="match status" value="1"/>
</dbReference>
<evidence type="ECO:0000313" key="10">
    <source>
        <dbReference type="Proteomes" id="UP000623776"/>
    </source>
</evidence>
<keyword evidence="4" id="KW-1003">Cell membrane</keyword>